<organism evidence="2 3">
    <name type="scientific">Eumeta variegata</name>
    <name type="common">Bagworm moth</name>
    <name type="synonym">Eumeta japonica</name>
    <dbReference type="NCBI Taxonomy" id="151549"/>
    <lineage>
        <taxon>Eukaryota</taxon>
        <taxon>Metazoa</taxon>
        <taxon>Ecdysozoa</taxon>
        <taxon>Arthropoda</taxon>
        <taxon>Hexapoda</taxon>
        <taxon>Insecta</taxon>
        <taxon>Pterygota</taxon>
        <taxon>Neoptera</taxon>
        <taxon>Endopterygota</taxon>
        <taxon>Lepidoptera</taxon>
        <taxon>Glossata</taxon>
        <taxon>Ditrysia</taxon>
        <taxon>Tineoidea</taxon>
        <taxon>Psychidae</taxon>
        <taxon>Oiketicinae</taxon>
        <taxon>Eumeta</taxon>
    </lineage>
</organism>
<dbReference type="AlphaFoldDB" id="A0A4C1TNZ1"/>
<proteinExistence type="predicted"/>
<dbReference type="InterPro" id="IPR039360">
    <property type="entry name" value="Ras_GTPase"/>
</dbReference>
<protein>
    <submittedName>
        <fullName evidence="2">Probable Ras GTPase-activating protein</fullName>
    </submittedName>
</protein>
<feature type="region of interest" description="Disordered" evidence="1">
    <location>
        <begin position="141"/>
        <end position="179"/>
    </location>
</feature>
<dbReference type="SUPFAM" id="SSF48350">
    <property type="entry name" value="GTPase activation domain, GAP"/>
    <property type="match status" value="1"/>
</dbReference>
<keyword evidence="3" id="KW-1185">Reference proteome</keyword>
<reference evidence="2 3" key="1">
    <citation type="journal article" date="2019" name="Commun. Biol.">
        <title>The bagworm genome reveals a unique fibroin gene that provides high tensile strength.</title>
        <authorList>
            <person name="Kono N."/>
            <person name="Nakamura H."/>
            <person name="Ohtoshi R."/>
            <person name="Tomita M."/>
            <person name="Numata K."/>
            <person name="Arakawa K."/>
        </authorList>
    </citation>
    <scope>NUCLEOTIDE SEQUENCE [LARGE SCALE GENOMIC DNA]</scope>
</reference>
<dbReference type="PANTHER" id="PTHR10194">
    <property type="entry name" value="RAS GTPASE-ACTIVATING PROTEINS"/>
    <property type="match status" value="1"/>
</dbReference>
<feature type="compositionally biased region" description="Polar residues" evidence="1">
    <location>
        <begin position="159"/>
        <end position="172"/>
    </location>
</feature>
<dbReference type="OrthoDB" id="5572587at2759"/>
<evidence type="ECO:0000313" key="3">
    <source>
        <dbReference type="Proteomes" id="UP000299102"/>
    </source>
</evidence>
<dbReference type="Gene3D" id="1.10.506.10">
    <property type="entry name" value="GTPase Activation - p120gap, domain 1"/>
    <property type="match status" value="1"/>
</dbReference>
<evidence type="ECO:0000256" key="1">
    <source>
        <dbReference type="SAM" id="MobiDB-lite"/>
    </source>
</evidence>
<evidence type="ECO:0000313" key="2">
    <source>
        <dbReference type="EMBL" id="GBP15688.1"/>
    </source>
</evidence>
<comment type="caution">
    <text evidence="2">The sequence shown here is derived from an EMBL/GenBank/DDBJ whole genome shotgun (WGS) entry which is preliminary data.</text>
</comment>
<dbReference type="Proteomes" id="UP000299102">
    <property type="component" value="Unassembled WGS sequence"/>
</dbReference>
<name>A0A4C1TNZ1_EUMVA</name>
<dbReference type="PANTHER" id="PTHR10194:SF60">
    <property type="entry name" value="RAS GTPASE-ACTIVATING PROTEIN RASKOL"/>
    <property type="match status" value="1"/>
</dbReference>
<sequence>MSIILNIPELPLSCHTQFDFGGQTLQTLANFTRFQGKENFMEFLNDFLEQEAPKMKEFLQNISSRPEHLTPESILDWAGYIDQGKQLSILHMLLSESITKLPEARQQDLDPLQHILDEITKAKESNNYMQHLPCHNNMMMSTSSASENQENRNPDEMMTSCSSAGGSSQGKMHQQQAQLAQPQHAVVTKPIPAERGIMRGVLTPSSLEKIYFATMIPL</sequence>
<dbReference type="STRING" id="151549.A0A4C1TNZ1"/>
<dbReference type="InterPro" id="IPR008936">
    <property type="entry name" value="Rho_GTPase_activation_prot"/>
</dbReference>
<dbReference type="EMBL" id="BGZK01005844">
    <property type="protein sequence ID" value="GBP15688.1"/>
    <property type="molecule type" value="Genomic_DNA"/>
</dbReference>
<accession>A0A4C1TNZ1</accession>
<gene>
    <name evidence="2" type="ORF">EVAR_72677_1</name>
</gene>